<organism evidence="1 2">
    <name type="scientific">Pyricularia oryzae</name>
    <name type="common">Rice blast fungus</name>
    <name type="synonym">Magnaporthe oryzae</name>
    <dbReference type="NCBI Taxonomy" id="318829"/>
    <lineage>
        <taxon>Eukaryota</taxon>
        <taxon>Fungi</taxon>
        <taxon>Dikarya</taxon>
        <taxon>Ascomycota</taxon>
        <taxon>Pezizomycotina</taxon>
        <taxon>Sordariomycetes</taxon>
        <taxon>Sordariomycetidae</taxon>
        <taxon>Magnaporthales</taxon>
        <taxon>Pyriculariaceae</taxon>
        <taxon>Pyricularia</taxon>
    </lineage>
</organism>
<name>A0A4P7N8P4_PYROR</name>
<proteinExistence type="predicted"/>
<dbReference type="AlphaFoldDB" id="A0A4P7N8P4"/>
<evidence type="ECO:0000313" key="2">
    <source>
        <dbReference type="Proteomes" id="UP000294847"/>
    </source>
</evidence>
<dbReference type="EMBL" id="CP034205">
    <property type="protein sequence ID" value="QBZ56494.1"/>
    <property type="molecule type" value="Genomic_DNA"/>
</dbReference>
<reference evidence="1 2" key="1">
    <citation type="journal article" date="2019" name="Mol. Biol. Evol.">
        <title>Blast fungal genomes show frequent chromosomal changes, gene gains and losses, and effector gene turnover.</title>
        <authorList>
            <person name="Gomez Luciano L.B."/>
            <person name="Jason Tsai I."/>
            <person name="Chuma I."/>
            <person name="Tosa Y."/>
            <person name="Chen Y.H."/>
            <person name="Li J.Y."/>
            <person name="Li M.Y."/>
            <person name="Jade Lu M.Y."/>
            <person name="Nakayashiki H."/>
            <person name="Li W.H."/>
        </authorList>
    </citation>
    <scope>NUCLEOTIDE SEQUENCE [LARGE SCALE GENOMIC DNA]</scope>
    <source>
        <strain evidence="1">MZ5-1-6</strain>
    </source>
</reference>
<dbReference type="Proteomes" id="UP000294847">
    <property type="component" value="Chromosome 2"/>
</dbReference>
<accession>A0A4P7N8P4</accession>
<gene>
    <name evidence="1" type="ORF">PoMZ_01403</name>
</gene>
<sequence length="79" mass="8776">MHYPLCFVFFIERQFEQTATTISNRSTEIVSVRPTNEEYTHCFGGCGGCCAVAAVVGCTNKLGKVIDRADSDQWSQPPR</sequence>
<protein>
    <submittedName>
        <fullName evidence="1">Uncharacterized protein</fullName>
    </submittedName>
</protein>
<evidence type="ECO:0000313" key="1">
    <source>
        <dbReference type="EMBL" id="QBZ56494.1"/>
    </source>
</evidence>